<evidence type="ECO:0000256" key="1">
    <source>
        <dbReference type="SAM" id="MobiDB-lite"/>
    </source>
</evidence>
<sequence>MLFAEYVNSKETLTVTFHIPKDYGDCVLSVKNDLTIIKCPLITYQAELLGLSIMSVTCSNLASTSGDTLSCCFKATRTKRSVDSRNLSINMAQFLIDSDELLCKFCQNTFAKTKEVKSFNALSPTFSLEDNTLMVEESHFCHPKHPDEENQSFHVQLSKPVFNPECVTHSSAAYTGTEVILSPALQEAGCFKEQAGKYIHCSRCLMAVGQKVNVGASDQYALWTNCLDVLTEERDIDGDFLRFVEKPLQDEMDFYGLFISGLIDNQCYRVILSAITWHGCIDFMLLWLIDQELDLYSTSLPRLPPSHEQIHEVNSSESSKPAEPPTVSLKLEPTACRRVFYRIILPTEGDTQEQSHTLLKSWRHDFGVTLVCLPWETCIGLATCLQQFTSRIAPRFRVADRHLSGFTYLVKDASVEKSIKKLAEIALLRTVSPERTLASRLMEMRQSPGTSLTAAVPSEGSTRGTAILPKPGQEQPKCREPWIFQSVTSLLSHSAITNGYPCCEMVVWIYELGNEIIAGSQSCLTQRRDGDTISCKSHEWLVSESDLLFNGSRTTGRLKNGLTDMAMAKLHYLDRNKGYSDGREDHWAEQEAKDRHRSCTTVSKSQQDCCDNAQTYDFTDPICCFATFKYLVGFLREWLNSWAPEPTKPIQFSKTMDPGPWGHQSIRTAGENNKSFCELRKNNATEETLLK</sequence>
<name>H2KS43_CLOSI</name>
<feature type="region of interest" description="Disordered" evidence="1">
    <location>
        <begin position="449"/>
        <end position="475"/>
    </location>
</feature>
<dbReference type="InterPro" id="IPR019193">
    <property type="entry name" value="UBQ-conj_enz_E2-bd_prot"/>
</dbReference>
<feature type="region of interest" description="Disordered" evidence="1">
    <location>
        <begin position="307"/>
        <end position="327"/>
    </location>
</feature>
<protein>
    <recommendedName>
        <fullName evidence="4">HECT-type E3 ubiquitin transferase E3D</fullName>
    </recommendedName>
</protein>
<evidence type="ECO:0000313" key="2">
    <source>
        <dbReference type="EMBL" id="GAA33077.2"/>
    </source>
</evidence>
<evidence type="ECO:0008006" key="4">
    <source>
        <dbReference type="Google" id="ProtNLM"/>
    </source>
</evidence>
<dbReference type="Proteomes" id="UP000008909">
    <property type="component" value="Unassembled WGS sequence"/>
</dbReference>
<reference evidence="2" key="1">
    <citation type="journal article" date="2011" name="Genome Biol.">
        <title>The draft genome of the carcinogenic human liver fluke Clonorchis sinensis.</title>
        <authorList>
            <person name="Wang X."/>
            <person name="Chen W."/>
            <person name="Huang Y."/>
            <person name="Sun J."/>
            <person name="Men J."/>
            <person name="Liu H."/>
            <person name="Luo F."/>
            <person name="Guo L."/>
            <person name="Lv X."/>
            <person name="Deng C."/>
            <person name="Zhou C."/>
            <person name="Fan Y."/>
            <person name="Li X."/>
            <person name="Huang L."/>
            <person name="Hu Y."/>
            <person name="Liang C."/>
            <person name="Hu X."/>
            <person name="Xu J."/>
            <person name="Yu X."/>
        </authorList>
    </citation>
    <scope>NUCLEOTIDE SEQUENCE [LARGE SCALE GENOMIC DNA]</scope>
    <source>
        <strain evidence="2">Henan</strain>
    </source>
</reference>
<reference key="2">
    <citation type="submission" date="2011-10" db="EMBL/GenBank/DDBJ databases">
        <title>The genome and transcriptome sequence of Clonorchis sinensis provide insights into the carcinogenic liver fluke.</title>
        <authorList>
            <person name="Wang X."/>
            <person name="Huang Y."/>
            <person name="Chen W."/>
            <person name="Liu H."/>
            <person name="Guo L."/>
            <person name="Chen Y."/>
            <person name="Luo F."/>
            <person name="Zhou W."/>
            <person name="Sun J."/>
            <person name="Mao Q."/>
            <person name="Liang P."/>
            <person name="Zhou C."/>
            <person name="Tian Y."/>
            <person name="Men J."/>
            <person name="Lv X."/>
            <person name="Huang L."/>
            <person name="Zhou J."/>
            <person name="Hu Y."/>
            <person name="Li R."/>
            <person name="Zhang F."/>
            <person name="Lei H."/>
            <person name="Li X."/>
            <person name="Hu X."/>
            <person name="Liang C."/>
            <person name="Xu J."/>
            <person name="Wu Z."/>
            <person name="Yu X."/>
        </authorList>
    </citation>
    <scope>NUCLEOTIDE SEQUENCE</scope>
    <source>
        <strain>Henan</strain>
    </source>
</reference>
<proteinExistence type="predicted"/>
<evidence type="ECO:0000313" key="3">
    <source>
        <dbReference type="Proteomes" id="UP000008909"/>
    </source>
</evidence>
<keyword evidence="3" id="KW-1185">Reference proteome</keyword>
<dbReference type="Pfam" id="PF09814">
    <property type="entry name" value="HECT_2"/>
    <property type="match status" value="1"/>
</dbReference>
<dbReference type="AlphaFoldDB" id="H2KS43"/>
<feature type="compositionally biased region" description="Polar residues" evidence="1">
    <location>
        <begin position="449"/>
        <end position="464"/>
    </location>
</feature>
<dbReference type="EMBL" id="DF143293">
    <property type="protein sequence ID" value="GAA33077.2"/>
    <property type="molecule type" value="Genomic_DNA"/>
</dbReference>
<organism evidence="2 3">
    <name type="scientific">Clonorchis sinensis</name>
    <name type="common">Chinese liver fluke</name>
    <dbReference type="NCBI Taxonomy" id="79923"/>
    <lineage>
        <taxon>Eukaryota</taxon>
        <taxon>Metazoa</taxon>
        <taxon>Spiralia</taxon>
        <taxon>Lophotrochozoa</taxon>
        <taxon>Platyhelminthes</taxon>
        <taxon>Trematoda</taxon>
        <taxon>Digenea</taxon>
        <taxon>Opisthorchiida</taxon>
        <taxon>Opisthorchiata</taxon>
        <taxon>Opisthorchiidae</taxon>
        <taxon>Clonorchis</taxon>
    </lineage>
</organism>
<accession>H2KS43</accession>
<gene>
    <name evidence="2" type="ORF">CLF_108080</name>
</gene>